<sequence length="1158" mass="132691">MVSATRRSSRRPEKRSVDAAEISDSGNESDFIDEGYDSPLEENQKRARGHKRARTSFEPDPDFVENNLYIALSNSECAVSDLALEWVEQWMSDSESNKSEAITELFNLVLRCCGCYHLAQEHDMINYDSADATVADIAVFFERQRYHEYPFISKNKDLKFFRQNVIEFFENIITVSHEKGCLYKEQDTGDSSLASPMMNDILSWLAALSSSTIRPFRFVSTVVHMAIQTQICEQAVSLSISLEKQSRQLNNAKNNKTKRNQRAQDRKIEIISETIQSFKLQHDTLIEYLSDVFSNVFVHRYRDIDSAIRVECLRALGNWMVINESMFFQAKYLRYFGWLISDPNDSVREEAIKIIHKLYKHISARNETMGIGFRQFTERFKKQFILMVWSEQQMSIRIHLFGIYTELFKLGFLETSDISDIGSFGFFLAEMTHALSNKAKREWCKFAEAVCLEQSTSEMEKFESFLSTHFSHKFGEDEDQLNLSTCLRYKALISFLQKSFQDYTDSKRSLVSVTPTKPFPDDLISDLFSVMYSLPSFQGSWEVLVQYLLCDISSVSFGTIDNANDDYDRVTEQTLKERLEIARGAEKNAFLSLILGSFICISSKKNSRKQEESHSSDNISNALPVLALYLSDLERLSSNSVDSYIVFLRLFNLLSSLDISLAQVFANMEKEVIYNGLQGRILSMFADIDDQNEHIKAVFDDYFSILLGSYEDQRRERVSNPALNSSIQLKLEDLVISLSSEAIEALNENGPMEDFVEEDEEFDLPPDQKVLCNKMLKANASILKLSQLEKVMNINKFIAEPILNLENSLLEVLQTKVLSNVEFQSLIKFWPNNYLKISTEMESCWSATLDLIALSLCWKLEDLMYASNDDSAASINIGMFLDEHCLLLRDVSRIFVSVDESLKGLNSTTSDSDGAMTKLIRKLIDLEKVFSFKIADVIVSLRTFYRKLKGRNVFKHFQEIFESNERLGPYIQDNMRTGLQSALLNVFFIQESKLAKAREISLERGELDDINYDDYIDSIEDELSKHEEKDKETEIFYEATAFASSDIEDDAEDEGRGFDPTVAERAQEASAKAKRSAREEQIMWGIEKDLCVYSVKLLSMSKVDAFPAIVIKRIRLNGQKFGGLFGKIVDDELNQESRTTRIDNEETAQVVTTETEGS</sequence>
<evidence type="ECO:0000313" key="1">
    <source>
        <dbReference type="EMBL" id="QFZ26610.1"/>
    </source>
</evidence>
<name>A0ACD0WGM3_CLALS</name>
<organism evidence="1 2">
    <name type="scientific">Clavispora lusitaniae</name>
    <name type="common">Candida lusitaniae</name>
    <dbReference type="NCBI Taxonomy" id="36911"/>
    <lineage>
        <taxon>Eukaryota</taxon>
        <taxon>Fungi</taxon>
        <taxon>Dikarya</taxon>
        <taxon>Ascomycota</taxon>
        <taxon>Saccharomycotina</taxon>
        <taxon>Pichiomycetes</taxon>
        <taxon>Metschnikowiaceae</taxon>
        <taxon>Clavispora</taxon>
    </lineage>
</organism>
<gene>
    <name evidence="1" type="ORF">EJF14_20520</name>
</gene>
<dbReference type="Proteomes" id="UP000326582">
    <property type="component" value="Chromosome 2"/>
</dbReference>
<proteinExistence type="predicted"/>
<reference evidence="2" key="1">
    <citation type="journal article" date="2019" name="MBio">
        <title>Comparative genomics for the elucidation of multidrug resistance (MDR) in Candida lusitaniae.</title>
        <authorList>
            <person name="Kannan A."/>
            <person name="Asner S.A."/>
            <person name="Trachsel E."/>
            <person name="Kelly S."/>
            <person name="Parker J."/>
            <person name="Sanglard D."/>
        </authorList>
    </citation>
    <scope>NUCLEOTIDE SEQUENCE [LARGE SCALE GENOMIC DNA]</scope>
    <source>
        <strain evidence="2">P1</strain>
    </source>
</reference>
<dbReference type="EMBL" id="CP038485">
    <property type="protein sequence ID" value="QFZ26610.1"/>
    <property type="molecule type" value="Genomic_DNA"/>
</dbReference>
<evidence type="ECO:0000313" key="2">
    <source>
        <dbReference type="Proteomes" id="UP000326582"/>
    </source>
</evidence>
<protein>
    <submittedName>
        <fullName evidence="1">Cohesin subunit</fullName>
    </submittedName>
</protein>
<accession>A0ACD0WGM3</accession>
<keyword evidence="2" id="KW-1185">Reference proteome</keyword>